<evidence type="ECO:0000256" key="3">
    <source>
        <dbReference type="ARBA" id="ARBA00023125"/>
    </source>
</evidence>
<dbReference type="SUPFAM" id="SSF53850">
    <property type="entry name" value="Periplasmic binding protein-like II"/>
    <property type="match status" value="1"/>
</dbReference>
<keyword evidence="2" id="KW-0805">Transcription regulation</keyword>
<keyword evidence="7" id="KW-1185">Reference proteome</keyword>
<evidence type="ECO:0000256" key="2">
    <source>
        <dbReference type="ARBA" id="ARBA00023015"/>
    </source>
</evidence>
<dbReference type="PANTHER" id="PTHR30346:SF0">
    <property type="entry name" value="HCA OPERON TRANSCRIPTIONAL ACTIVATOR HCAR"/>
    <property type="match status" value="1"/>
</dbReference>
<dbReference type="EMBL" id="JBHTBS010000003">
    <property type="protein sequence ID" value="MFC7337122.1"/>
    <property type="molecule type" value="Genomic_DNA"/>
</dbReference>
<dbReference type="InterPro" id="IPR036388">
    <property type="entry name" value="WH-like_DNA-bd_sf"/>
</dbReference>
<evidence type="ECO:0000313" key="7">
    <source>
        <dbReference type="Proteomes" id="UP001596472"/>
    </source>
</evidence>
<dbReference type="PROSITE" id="PS50931">
    <property type="entry name" value="HTH_LYSR"/>
    <property type="match status" value="1"/>
</dbReference>
<dbReference type="Pfam" id="PF03466">
    <property type="entry name" value="LysR_substrate"/>
    <property type="match status" value="1"/>
</dbReference>
<sequence>MELRHLRYFVMAAAEESISRAAARLNISQPAVSRQIRDLEEELGVPLFDRESSGLSLTEAGLAALPHAQELLRRAGDLKLAMEVFGKPVRKTLRVGFIETALPGFLASAMRVFNQRHDDVCIQIRSMPPLAQEKALREGEIDLALLGTPCPQLASEFRVEAIKKTPMAVVLPDDHLLSLRKSIDLSELANEPFVSLHEAQFPGRPVMLADLCGRAGFVADVRMKAAGLQEMLGLVAGGAGVGVLPMDVNLLPHTGVVFVKLRKPTLTLVSSAVWKRESETKELLDLIGLMKAPPASKGKK</sequence>
<gene>
    <name evidence="6" type="ORF">ACFQY0_08030</name>
</gene>
<dbReference type="SUPFAM" id="SSF46785">
    <property type="entry name" value="Winged helix' DNA-binding domain"/>
    <property type="match status" value="1"/>
</dbReference>
<proteinExistence type="inferred from homology"/>
<comment type="caution">
    <text evidence="6">The sequence shown here is derived from an EMBL/GenBank/DDBJ whole genome shotgun (WGS) entry which is preliminary data.</text>
</comment>
<dbReference type="Pfam" id="PF00126">
    <property type="entry name" value="HTH_1"/>
    <property type="match status" value="1"/>
</dbReference>
<evidence type="ECO:0000256" key="4">
    <source>
        <dbReference type="ARBA" id="ARBA00023163"/>
    </source>
</evidence>
<dbReference type="Proteomes" id="UP001596472">
    <property type="component" value="Unassembled WGS sequence"/>
</dbReference>
<organism evidence="6 7">
    <name type="scientific">Haloferula chungangensis</name>
    <dbReference type="NCBI Taxonomy" id="1048331"/>
    <lineage>
        <taxon>Bacteria</taxon>
        <taxon>Pseudomonadati</taxon>
        <taxon>Verrucomicrobiota</taxon>
        <taxon>Verrucomicrobiia</taxon>
        <taxon>Verrucomicrobiales</taxon>
        <taxon>Verrucomicrobiaceae</taxon>
        <taxon>Haloferula</taxon>
    </lineage>
</organism>
<keyword evidence="4" id="KW-0804">Transcription</keyword>
<dbReference type="Gene3D" id="3.40.190.10">
    <property type="entry name" value="Periplasmic binding protein-like II"/>
    <property type="match status" value="2"/>
</dbReference>
<keyword evidence="3" id="KW-0238">DNA-binding</keyword>
<dbReference type="CDD" id="cd08414">
    <property type="entry name" value="PBP2_LTTR_aromatics_like"/>
    <property type="match status" value="1"/>
</dbReference>
<evidence type="ECO:0000313" key="6">
    <source>
        <dbReference type="EMBL" id="MFC7337122.1"/>
    </source>
</evidence>
<feature type="domain" description="HTH lysR-type" evidence="5">
    <location>
        <begin position="1"/>
        <end position="58"/>
    </location>
</feature>
<dbReference type="Gene3D" id="1.10.10.10">
    <property type="entry name" value="Winged helix-like DNA-binding domain superfamily/Winged helix DNA-binding domain"/>
    <property type="match status" value="1"/>
</dbReference>
<dbReference type="InterPro" id="IPR005119">
    <property type="entry name" value="LysR_subst-bd"/>
</dbReference>
<accession>A0ABW2L451</accession>
<name>A0ABW2L451_9BACT</name>
<dbReference type="RefSeq" id="WP_379711140.1">
    <property type="nucleotide sequence ID" value="NZ_JBHTBS010000003.1"/>
</dbReference>
<protein>
    <submittedName>
        <fullName evidence="6">LysR family transcriptional regulator</fullName>
    </submittedName>
</protein>
<dbReference type="PRINTS" id="PR00039">
    <property type="entry name" value="HTHLYSR"/>
</dbReference>
<dbReference type="InterPro" id="IPR036390">
    <property type="entry name" value="WH_DNA-bd_sf"/>
</dbReference>
<evidence type="ECO:0000259" key="5">
    <source>
        <dbReference type="PROSITE" id="PS50931"/>
    </source>
</evidence>
<comment type="similarity">
    <text evidence="1">Belongs to the LysR transcriptional regulatory family.</text>
</comment>
<dbReference type="InterPro" id="IPR000847">
    <property type="entry name" value="LysR_HTH_N"/>
</dbReference>
<reference evidence="7" key="1">
    <citation type="journal article" date="2019" name="Int. J. Syst. Evol. Microbiol.">
        <title>The Global Catalogue of Microorganisms (GCM) 10K type strain sequencing project: providing services to taxonomists for standard genome sequencing and annotation.</title>
        <authorList>
            <consortium name="The Broad Institute Genomics Platform"/>
            <consortium name="The Broad Institute Genome Sequencing Center for Infectious Disease"/>
            <person name="Wu L."/>
            <person name="Ma J."/>
        </authorList>
    </citation>
    <scope>NUCLEOTIDE SEQUENCE [LARGE SCALE GENOMIC DNA]</scope>
    <source>
        <strain evidence="7">CGMCC 4.1467</strain>
    </source>
</reference>
<evidence type="ECO:0000256" key="1">
    <source>
        <dbReference type="ARBA" id="ARBA00009437"/>
    </source>
</evidence>
<dbReference type="PANTHER" id="PTHR30346">
    <property type="entry name" value="TRANSCRIPTIONAL DUAL REGULATOR HCAR-RELATED"/>
    <property type="match status" value="1"/>
</dbReference>